<dbReference type="CDD" id="cd06171">
    <property type="entry name" value="Sigma70_r4"/>
    <property type="match status" value="1"/>
</dbReference>
<dbReference type="NCBIfam" id="TIGR02937">
    <property type="entry name" value="sigma70-ECF"/>
    <property type="match status" value="1"/>
</dbReference>
<comment type="caution">
    <text evidence="8">The sequence shown here is derived from an EMBL/GenBank/DDBJ whole genome shotgun (WGS) entry which is preliminary data.</text>
</comment>
<dbReference type="Gene3D" id="1.10.1740.10">
    <property type="match status" value="1"/>
</dbReference>
<keyword evidence="4" id="KW-0238">DNA-binding</keyword>
<proteinExistence type="inferred from homology"/>
<organism evidence="8 9">
    <name type="scientific">Demequina sediminis</name>
    <dbReference type="NCBI Taxonomy" id="1930058"/>
    <lineage>
        <taxon>Bacteria</taxon>
        <taxon>Bacillati</taxon>
        <taxon>Actinomycetota</taxon>
        <taxon>Actinomycetes</taxon>
        <taxon>Micrococcales</taxon>
        <taxon>Demequinaceae</taxon>
        <taxon>Demequina</taxon>
    </lineage>
</organism>
<evidence type="ECO:0000259" key="6">
    <source>
        <dbReference type="Pfam" id="PF04542"/>
    </source>
</evidence>
<dbReference type="SUPFAM" id="SSF88946">
    <property type="entry name" value="Sigma2 domain of RNA polymerase sigma factors"/>
    <property type="match status" value="1"/>
</dbReference>
<dbReference type="EMBL" id="BAABRR010000013">
    <property type="protein sequence ID" value="GAA5519765.1"/>
    <property type="molecule type" value="Genomic_DNA"/>
</dbReference>
<evidence type="ECO:0000256" key="3">
    <source>
        <dbReference type="ARBA" id="ARBA00023082"/>
    </source>
</evidence>
<protein>
    <recommendedName>
        <fullName evidence="10">Sigma-70 family RNA polymerase sigma factor</fullName>
    </recommendedName>
</protein>
<dbReference type="InterPro" id="IPR014284">
    <property type="entry name" value="RNA_pol_sigma-70_dom"/>
</dbReference>
<dbReference type="InterPro" id="IPR013249">
    <property type="entry name" value="RNA_pol_sigma70_r4_t2"/>
</dbReference>
<name>A0ABP9WLQ7_9MICO</name>
<reference evidence="8 9" key="1">
    <citation type="submission" date="2024-02" db="EMBL/GenBank/DDBJ databases">
        <title>Lysinimicrobium sediminis NBRC 112286.</title>
        <authorList>
            <person name="Ichikawa N."/>
            <person name="Katano-Makiyama Y."/>
            <person name="Hidaka K."/>
        </authorList>
    </citation>
    <scope>NUCLEOTIDE SEQUENCE [LARGE SCALE GENOMIC DNA]</scope>
    <source>
        <strain evidence="8 9">NBRC 112286</strain>
    </source>
</reference>
<accession>A0ABP9WLQ7</accession>
<dbReference type="InterPro" id="IPR013325">
    <property type="entry name" value="RNA_pol_sigma_r2"/>
</dbReference>
<evidence type="ECO:0000313" key="9">
    <source>
        <dbReference type="Proteomes" id="UP001426770"/>
    </source>
</evidence>
<evidence type="ECO:0000256" key="1">
    <source>
        <dbReference type="ARBA" id="ARBA00010641"/>
    </source>
</evidence>
<feature type="domain" description="RNA polymerase sigma factor 70 region 4 type 2" evidence="7">
    <location>
        <begin position="130"/>
        <end position="178"/>
    </location>
</feature>
<dbReference type="PANTHER" id="PTHR43133">
    <property type="entry name" value="RNA POLYMERASE ECF-TYPE SIGMA FACTO"/>
    <property type="match status" value="1"/>
</dbReference>
<dbReference type="RefSeq" id="WP_286215467.1">
    <property type="nucleotide sequence ID" value="NZ_AP027736.1"/>
</dbReference>
<evidence type="ECO:0000313" key="8">
    <source>
        <dbReference type="EMBL" id="GAA5519765.1"/>
    </source>
</evidence>
<dbReference type="Gene3D" id="1.10.10.10">
    <property type="entry name" value="Winged helix-like DNA-binding domain superfamily/Winged helix DNA-binding domain"/>
    <property type="match status" value="1"/>
</dbReference>
<evidence type="ECO:0008006" key="10">
    <source>
        <dbReference type="Google" id="ProtNLM"/>
    </source>
</evidence>
<keyword evidence="3" id="KW-0731">Sigma factor</keyword>
<keyword evidence="5" id="KW-0804">Transcription</keyword>
<dbReference type="Pfam" id="PF08281">
    <property type="entry name" value="Sigma70_r4_2"/>
    <property type="match status" value="1"/>
</dbReference>
<dbReference type="Pfam" id="PF04542">
    <property type="entry name" value="Sigma70_r2"/>
    <property type="match status" value="1"/>
</dbReference>
<evidence type="ECO:0000259" key="7">
    <source>
        <dbReference type="Pfam" id="PF08281"/>
    </source>
</evidence>
<dbReference type="SUPFAM" id="SSF88659">
    <property type="entry name" value="Sigma3 and sigma4 domains of RNA polymerase sigma factors"/>
    <property type="match status" value="1"/>
</dbReference>
<dbReference type="PANTHER" id="PTHR43133:SF8">
    <property type="entry name" value="RNA POLYMERASE SIGMA FACTOR HI_1459-RELATED"/>
    <property type="match status" value="1"/>
</dbReference>
<sequence length="190" mass="20547">MTLGHGFESVLAAARAGEQWAWSEIYRDLAGPVRGYLAGRGSPEPEDEAAETFLHVAKGIASFDGDESAFRSWVFSIAHRRMVDAHRKAGRRPKVVDTELTDLAEGADRVATPSAEESVLVRDAAVATADLLSGLSEDQRQILLLRVVGELSVRETASVVGKSESAVKVAQHRAITALRRARAKRDAEKS</sequence>
<evidence type="ECO:0000256" key="2">
    <source>
        <dbReference type="ARBA" id="ARBA00023015"/>
    </source>
</evidence>
<keyword evidence="9" id="KW-1185">Reference proteome</keyword>
<dbReference type="InterPro" id="IPR036388">
    <property type="entry name" value="WH-like_DNA-bd_sf"/>
</dbReference>
<comment type="similarity">
    <text evidence="1">Belongs to the sigma-70 factor family. ECF subfamily.</text>
</comment>
<evidence type="ECO:0000256" key="4">
    <source>
        <dbReference type="ARBA" id="ARBA00023125"/>
    </source>
</evidence>
<dbReference type="InterPro" id="IPR007627">
    <property type="entry name" value="RNA_pol_sigma70_r2"/>
</dbReference>
<dbReference type="Proteomes" id="UP001426770">
    <property type="component" value="Unassembled WGS sequence"/>
</dbReference>
<keyword evidence="2" id="KW-0805">Transcription regulation</keyword>
<dbReference type="InterPro" id="IPR013324">
    <property type="entry name" value="RNA_pol_sigma_r3/r4-like"/>
</dbReference>
<dbReference type="InterPro" id="IPR039425">
    <property type="entry name" value="RNA_pol_sigma-70-like"/>
</dbReference>
<feature type="domain" description="RNA polymerase sigma-70 region 2" evidence="6">
    <location>
        <begin position="28"/>
        <end position="92"/>
    </location>
</feature>
<gene>
    <name evidence="8" type="ORF">Lsed01_02222</name>
</gene>
<evidence type="ECO:0000256" key="5">
    <source>
        <dbReference type="ARBA" id="ARBA00023163"/>
    </source>
</evidence>